<evidence type="ECO:0000313" key="3">
    <source>
        <dbReference type="Proteomes" id="UP001345963"/>
    </source>
</evidence>
<feature type="region of interest" description="Disordered" evidence="1">
    <location>
        <begin position="1"/>
        <end position="70"/>
    </location>
</feature>
<accession>A0ABU7C3C6</accession>
<sequence length="70" mass="7855">MFLSSSGSKASSFRKRSNKFGHRLPVNPAFPHLFSSSVSYSENASAEPRREPKDPDRELVQQQRTQTDGS</sequence>
<feature type="compositionally biased region" description="Basic and acidic residues" evidence="1">
    <location>
        <begin position="47"/>
        <end position="59"/>
    </location>
</feature>
<dbReference type="Proteomes" id="UP001345963">
    <property type="component" value="Unassembled WGS sequence"/>
</dbReference>
<keyword evidence="3" id="KW-1185">Reference proteome</keyword>
<evidence type="ECO:0000313" key="2">
    <source>
        <dbReference type="EMBL" id="MED6256270.1"/>
    </source>
</evidence>
<proteinExistence type="predicted"/>
<evidence type="ECO:0000256" key="1">
    <source>
        <dbReference type="SAM" id="MobiDB-lite"/>
    </source>
</evidence>
<feature type="compositionally biased region" description="Basic residues" evidence="1">
    <location>
        <begin position="12"/>
        <end position="22"/>
    </location>
</feature>
<organism evidence="2 3">
    <name type="scientific">Ataeniobius toweri</name>
    <dbReference type="NCBI Taxonomy" id="208326"/>
    <lineage>
        <taxon>Eukaryota</taxon>
        <taxon>Metazoa</taxon>
        <taxon>Chordata</taxon>
        <taxon>Craniata</taxon>
        <taxon>Vertebrata</taxon>
        <taxon>Euteleostomi</taxon>
        <taxon>Actinopterygii</taxon>
        <taxon>Neopterygii</taxon>
        <taxon>Teleostei</taxon>
        <taxon>Neoteleostei</taxon>
        <taxon>Acanthomorphata</taxon>
        <taxon>Ovalentaria</taxon>
        <taxon>Atherinomorphae</taxon>
        <taxon>Cyprinodontiformes</taxon>
        <taxon>Goodeidae</taxon>
        <taxon>Ataeniobius</taxon>
    </lineage>
</organism>
<feature type="compositionally biased region" description="Polar residues" evidence="1">
    <location>
        <begin position="60"/>
        <end position="70"/>
    </location>
</feature>
<comment type="caution">
    <text evidence="2">The sequence shown here is derived from an EMBL/GenBank/DDBJ whole genome shotgun (WGS) entry which is preliminary data.</text>
</comment>
<feature type="compositionally biased region" description="Low complexity" evidence="1">
    <location>
        <begin position="1"/>
        <end position="11"/>
    </location>
</feature>
<dbReference type="EMBL" id="JAHUTI010073907">
    <property type="protein sequence ID" value="MED6256270.1"/>
    <property type="molecule type" value="Genomic_DNA"/>
</dbReference>
<reference evidence="2 3" key="1">
    <citation type="submission" date="2021-07" db="EMBL/GenBank/DDBJ databases">
        <authorList>
            <person name="Palmer J.M."/>
        </authorList>
    </citation>
    <scope>NUCLEOTIDE SEQUENCE [LARGE SCALE GENOMIC DNA]</scope>
    <source>
        <strain evidence="2 3">AT_MEX2019</strain>
        <tissue evidence="2">Muscle</tissue>
    </source>
</reference>
<gene>
    <name evidence="2" type="ORF">ATANTOWER_022961</name>
</gene>
<feature type="compositionally biased region" description="Low complexity" evidence="1">
    <location>
        <begin position="35"/>
        <end position="46"/>
    </location>
</feature>
<protein>
    <submittedName>
        <fullName evidence="2">Uncharacterized protein</fullName>
    </submittedName>
</protein>
<name>A0ABU7C3C6_9TELE</name>